<dbReference type="Pfam" id="PF12849">
    <property type="entry name" value="PBP_like_2"/>
    <property type="match status" value="1"/>
</dbReference>
<evidence type="ECO:0000256" key="4">
    <source>
        <dbReference type="ARBA" id="ARBA00022729"/>
    </source>
</evidence>
<dbReference type="GO" id="GO:0035435">
    <property type="term" value="P:phosphate ion transmembrane transport"/>
    <property type="evidence" value="ECO:0007669"/>
    <property type="project" value="InterPro"/>
</dbReference>
<sequence length="379" mass="38597">MKMRLGRFLAVAAAAPLVLALTVSVGACGPNSTGGSSNQGAGGGGVATTPASSPVTLSETGSTLLYPLFNLWAPAYHGKYSNVTITPQGTGSGTGISQAAAGAVNIGASDAYLSEGDMAQHKGLMNIALAISAQQVNYNLPGVTEHLKLNGKVLAAMYQGAIKTWNDPQIGGLNPGVNLPPTPVVPLHRSDGSGDTFLFTQYLSKQDPDGWGKSPAFGTTVDFPAVPGALGENGNGGMVTGCAGTPGCVAYIGISFLDQAQQKGLGEAQLANASGKYLMPDAQSIQAEAAGFASTTPPNQAISLINGPAPDGYPIVNYEYAIVNGSQKDAATAQTLQAFLHWAITDGNNASFLDKVHFQPLPAPVVKLSDAQIAKISAQ</sequence>
<dbReference type="GO" id="GO:0042301">
    <property type="term" value="F:phosphate ion binding"/>
    <property type="evidence" value="ECO:0007669"/>
    <property type="project" value="InterPro"/>
</dbReference>
<dbReference type="PIRSF" id="PIRSF002756">
    <property type="entry name" value="PstS"/>
    <property type="match status" value="1"/>
</dbReference>
<feature type="chain" id="PRO_5039485341" description="Phosphate-binding protein" evidence="9">
    <location>
        <begin position="28"/>
        <end position="379"/>
    </location>
</feature>
<dbReference type="Gene3D" id="3.40.190.10">
    <property type="entry name" value="Periplasmic binding protein-like II"/>
    <property type="match status" value="2"/>
</dbReference>
<feature type="domain" description="PBP" evidence="10">
    <location>
        <begin position="49"/>
        <end position="346"/>
    </location>
</feature>
<dbReference type="RefSeq" id="WP_142281350.1">
    <property type="nucleotide sequence ID" value="NZ_JACKRZ010000341.1"/>
</dbReference>
<evidence type="ECO:0000256" key="9">
    <source>
        <dbReference type="SAM" id="SignalP"/>
    </source>
</evidence>
<dbReference type="InterPro" id="IPR050962">
    <property type="entry name" value="Phosphate-bind_PstS"/>
</dbReference>
<comment type="similarity">
    <text evidence="1 7">Belongs to the PstS family.</text>
</comment>
<keyword evidence="4 9" id="KW-0732">Signal</keyword>
<evidence type="ECO:0000256" key="3">
    <source>
        <dbReference type="ARBA" id="ARBA00022592"/>
    </source>
</evidence>
<protein>
    <recommendedName>
        <fullName evidence="7">Phosphate-binding protein</fullName>
    </recommendedName>
</protein>
<keyword evidence="3 7" id="KW-0592">Phosphate transport</keyword>
<dbReference type="EMBL" id="LQPJ01000130">
    <property type="protein sequence ID" value="ORW19550.1"/>
    <property type="molecule type" value="Genomic_DNA"/>
</dbReference>
<evidence type="ECO:0000256" key="8">
    <source>
        <dbReference type="SAM" id="MobiDB-lite"/>
    </source>
</evidence>
<keyword evidence="12" id="KW-1185">Reference proteome</keyword>
<dbReference type="STRING" id="153971.AWC19_16665"/>
<evidence type="ECO:0000313" key="12">
    <source>
        <dbReference type="Proteomes" id="UP000193529"/>
    </source>
</evidence>
<keyword evidence="5" id="KW-0564">Palmitate</keyword>
<name>A0A1X1Z8L2_9MYCO</name>
<dbReference type="InterPro" id="IPR024370">
    <property type="entry name" value="PBP_domain"/>
</dbReference>
<feature type="signal peptide" evidence="9">
    <location>
        <begin position="1"/>
        <end position="27"/>
    </location>
</feature>
<proteinExistence type="inferred from homology"/>
<dbReference type="NCBIfam" id="TIGR00975">
    <property type="entry name" value="3a0107s03"/>
    <property type="match status" value="1"/>
</dbReference>
<evidence type="ECO:0000256" key="1">
    <source>
        <dbReference type="ARBA" id="ARBA00008725"/>
    </source>
</evidence>
<dbReference type="CDD" id="cd01006">
    <property type="entry name" value="PBP2_phosphate_binding"/>
    <property type="match status" value="1"/>
</dbReference>
<gene>
    <name evidence="11" type="ORF">AWC19_16665</name>
</gene>
<evidence type="ECO:0000256" key="6">
    <source>
        <dbReference type="ARBA" id="ARBA00023288"/>
    </source>
</evidence>
<evidence type="ECO:0000313" key="11">
    <source>
        <dbReference type="EMBL" id="ORW19550.1"/>
    </source>
</evidence>
<comment type="caution">
    <text evidence="11">The sequence shown here is derived from an EMBL/GenBank/DDBJ whole genome shotgun (WGS) entry which is preliminary data.</text>
</comment>
<organism evidence="11 12">
    <name type="scientific">Mycobacterium palustre</name>
    <dbReference type="NCBI Taxonomy" id="153971"/>
    <lineage>
        <taxon>Bacteria</taxon>
        <taxon>Bacillati</taxon>
        <taxon>Actinomycetota</taxon>
        <taxon>Actinomycetes</taxon>
        <taxon>Mycobacteriales</taxon>
        <taxon>Mycobacteriaceae</taxon>
        <taxon>Mycobacterium</taxon>
        <taxon>Mycobacterium simiae complex</taxon>
    </lineage>
</organism>
<dbReference type="AlphaFoldDB" id="A0A1X1Z8L2"/>
<reference evidence="11 12" key="1">
    <citation type="submission" date="2016-01" db="EMBL/GenBank/DDBJ databases">
        <title>The new phylogeny of the genus Mycobacterium.</title>
        <authorList>
            <person name="Tarcisio F."/>
            <person name="Conor M."/>
            <person name="Antonella G."/>
            <person name="Elisabetta G."/>
            <person name="Giulia F.S."/>
            <person name="Sara T."/>
            <person name="Anna F."/>
            <person name="Clotilde B."/>
            <person name="Roberto B."/>
            <person name="Veronica D.S."/>
            <person name="Fabio R."/>
            <person name="Monica P."/>
            <person name="Olivier J."/>
            <person name="Enrico T."/>
            <person name="Nicola S."/>
        </authorList>
    </citation>
    <scope>NUCLEOTIDE SEQUENCE [LARGE SCALE GENOMIC DNA]</scope>
    <source>
        <strain evidence="11 12">DSM 44572</strain>
    </source>
</reference>
<dbReference type="GO" id="GO:0043190">
    <property type="term" value="C:ATP-binding cassette (ABC) transporter complex"/>
    <property type="evidence" value="ECO:0007669"/>
    <property type="project" value="InterPro"/>
</dbReference>
<keyword evidence="6" id="KW-0449">Lipoprotein</keyword>
<dbReference type="PANTHER" id="PTHR42996">
    <property type="entry name" value="PHOSPHATE-BINDING PROTEIN PSTS"/>
    <property type="match status" value="1"/>
</dbReference>
<dbReference type="OrthoDB" id="9801510at2"/>
<dbReference type="InterPro" id="IPR005673">
    <property type="entry name" value="ABC_phos-bd_PstS"/>
</dbReference>
<evidence type="ECO:0000259" key="10">
    <source>
        <dbReference type="Pfam" id="PF12849"/>
    </source>
</evidence>
<accession>A0A1X1Z8L2</accession>
<dbReference type="SUPFAM" id="SSF53850">
    <property type="entry name" value="Periplasmic binding protein-like II"/>
    <property type="match status" value="1"/>
</dbReference>
<evidence type="ECO:0000256" key="5">
    <source>
        <dbReference type="ARBA" id="ARBA00023139"/>
    </source>
</evidence>
<evidence type="ECO:0000256" key="7">
    <source>
        <dbReference type="PIRNR" id="PIRNR002756"/>
    </source>
</evidence>
<keyword evidence="2 7" id="KW-0813">Transport</keyword>
<dbReference type="PROSITE" id="PS51257">
    <property type="entry name" value="PROKAR_LIPOPROTEIN"/>
    <property type="match status" value="1"/>
</dbReference>
<evidence type="ECO:0000256" key="2">
    <source>
        <dbReference type="ARBA" id="ARBA00022448"/>
    </source>
</evidence>
<dbReference type="PANTHER" id="PTHR42996:SF1">
    <property type="entry name" value="PHOSPHATE-BINDING PROTEIN PSTS"/>
    <property type="match status" value="1"/>
</dbReference>
<dbReference type="Proteomes" id="UP000193529">
    <property type="component" value="Unassembled WGS sequence"/>
</dbReference>
<feature type="region of interest" description="Disordered" evidence="8">
    <location>
        <begin position="33"/>
        <end position="54"/>
    </location>
</feature>